<feature type="transmembrane region" description="Helical" evidence="3">
    <location>
        <begin position="498"/>
        <end position="517"/>
    </location>
</feature>
<keyword evidence="3" id="KW-0812">Transmembrane</keyword>
<sequence>MQKKVESKYEKIQPRSINSTSQDAQNNEIAIKISEAFAASDALDQLDNIPLKNDEPEQRTPINDSNDIDDNSYGLWSIFNSFGLFNASEDIDDNSYGFWRVFKSLSSLSLPMALSFTFSFEIFLIVLLLNTLSENEDEVAAATLISTMINTLLVIGMAPLFSMSVVASNKIGELTEAEKNGETNEVVLQEKREYIAGISRNGLWLSTFLTPPIMAGMIFSKPLLTNLFGQNDHVAELTQNALRIYSPAVAGVLTRISTEQMMFSFGRSTPAMLMGLASLAVGTGISAWLGFGGLGIPKMGSAGIIGGYVFEAYLTSLLYALYLAKHKDFSQYEFFKIFKKFSGQFAQLKELLQIGGSITLSVASEMAMSLSVSILSGALGTKEQAAITNLNQYIFFNFLLLAGFGQGNSQEINRLIGAKRYVSASNMGKYGLLTTLIYTTPVPLFFAVMPGVLVMGNNSNQIKDILKYLAPIMSTGVILDSARYNLLQQLRVLGDLKGSTIISVSALSLGITGSALLGLKTKLGIYGVAAGYTGGVIIALPGLTYRWRNRINSDRIQEIAEETPQIDEEAPQIVKEPPRALTSSANCLEGFFSRLLKMKYKDEKENLLEHKGKTYNTTDKVTVFA</sequence>
<dbReference type="Proteomes" id="UP000054820">
    <property type="component" value="Unassembled WGS sequence"/>
</dbReference>
<dbReference type="AlphaFoldDB" id="A0A378L7F1"/>
<dbReference type="GO" id="GO:0015297">
    <property type="term" value="F:antiporter activity"/>
    <property type="evidence" value="ECO:0007669"/>
    <property type="project" value="InterPro"/>
</dbReference>
<reference evidence="4 6" key="1">
    <citation type="submission" date="2015-11" db="EMBL/GenBank/DDBJ databases">
        <title>Genomic analysis of 38 Legionella species identifies large and diverse effector repertoires.</title>
        <authorList>
            <person name="Burstein D."/>
            <person name="Amaro F."/>
            <person name="Zusman T."/>
            <person name="Lifshitz Z."/>
            <person name="Cohen O."/>
            <person name="Gilbert J.A."/>
            <person name="Pupko T."/>
            <person name="Shuman H.A."/>
            <person name="Segal G."/>
        </authorList>
    </citation>
    <scope>NUCLEOTIDE SEQUENCE [LARGE SCALE GENOMIC DNA]</scope>
    <source>
        <strain evidence="4 6">SC-18-C9</strain>
    </source>
</reference>
<evidence type="ECO:0000313" key="6">
    <source>
        <dbReference type="Proteomes" id="UP000054820"/>
    </source>
</evidence>
<reference evidence="5 7" key="2">
    <citation type="submission" date="2018-06" db="EMBL/GenBank/DDBJ databases">
        <authorList>
            <consortium name="Pathogen Informatics"/>
            <person name="Doyle S."/>
        </authorList>
    </citation>
    <scope>NUCLEOTIDE SEQUENCE [LARGE SCALE GENOMIC DNA]</scope>
    <source>
        <strain evidence="5 7">NCTC11991</strain>
    </source>
</reference>
<evidence type="ECO:0000313" key="4">
    <source>
        <dbReference type="EMBL" id="KTD69909.1"/>
    </source>
</evidence>
<feature type="transmembrane region" description="Helical" evidence="3">
    <location>
        <begin position="141"/>
        <end position="161"/>
    </location>
</feature>
<keyword evidence="6" id="KW-1185">Reference proteome</keyword>
<protein>
    <submittedName>
        <fullName evidence="5">MATE efflux family protein</fullName>
    </submittedName>
</protein>
<feature type="transmembrane region" description="Helical" evidence="3">
    <location>
        <begin position="271"/>
        <end position="291"/>
    </location>
</feature>
<feature type="transmembrane region" description="Helical" evidence="3">
    <location>
        <begin position="523"/>
        <end position="545"/>
    </location>
</feature>
<name>A0A378L7F1_9GAMM</name>
<dbReference type="PANTHER" id="PTHR43298">
    <property type="entry name" value="MULTIDRUG RESISTANCE PROTEIN NORM-RELATED"/>
    <property type="match status" value="1"/>
</dbReference>
<feature type="transmembrane region" description="Helical" evidence="3">
    <location>
        <begin position="430"/>
        <end position="453"/>
    </location>
</feature>
<gene>
    <name evidence="4" type="ORF">Lstg_3350</name>
    <name evidence="5" type="ORF">NCTC11991_00347</name>
</gene>
<feature type="transmembrane region" description="Helical" evidence="3">
    <location>
        <begin position="108"/>
        <end position="129"/>
    </location>
</feature>
<keyword evidence="3" id="KW-0472">Membrane</keyword>
<dbReference type="GO" id="GO:0042910">
    <property type="term" value="F:xenobiotic transmembrane transporter activity"/>
    <property type="evidence" value="ECO:0007669"/>
    <property type="project" value="InterPro"/>
</dbReference>
<proteinExistence type="predicted"/>
<evidence type="ECO:0000256" key="3">
    <source>
        <dbReference type="SAM" id="Phobius"/>
    </source>
</evidence>
<keyword evidence="3" id="KW-1133">Transmembrane helix</keyword>
<feature type="transmembrane region" description="Helical" evidence="3">
    <location>
        <begin position="303"/>
        <end position="324"/>
    </location>
</feature>
<evidence type="ECO:0000256" key="1">
    <source>
        <dbReference type="ARBA" id="ARBA00022448"/>
    </source>
</evidence>
<dbReference type="InterPro" id="IPR050222">
    <property type="entry name" value="MATE_MdtK"/>
</dbReference>
<keyword evidence="1" id="KW-0813">Transport</keyword>
<dbReference type="STRING" id="460.Lstg_3350"/>
<dbReference type="Proteomes" id="UP000255110">
    <property type="component" value="Unassembled WGS sequence"/>
</dbReference>
<dbReference type="GO" id="GO:0005886">
    <property type="term" value="C:plasma membrane"/>
    <property type="evidence" value="ECO:0007669"/>
    <property type="project" value="TreeGrafter"/>
</dbReference>
<feature type="compositionally biased region" description="Basic and acidic residues" evidence="2">
    <location>
        <begin position="1"/>
        <end position="13"/>
    </location>
</feature>
<dbReference type="Pfam" id="PF01554">
    <property type="entry name" value="MatE"/>
    <property type="match status" value="1"/>
</dbReference>
<accession>A0A378L7F1</accession>
<feature type="compositionally biased region" description="Polar residues" evidence="2">
    <location>
        <begin position="15"/>
        <end position="24"/>
    </location>
</feature>
<evidence type="ECO:0000313" key="7">
    <source>
        <dbReference type="Proteomes" id="UP000255110"/>
    </source>
</evidence>
<dbReference type="PANTHER" id="PTHR43298:SF2">
    <property type="entry name" value="FMN_FAD EXPORTER YEEO-RELATED"/>
    <property type="match status" value="1"/>
</dbReference>
<dbReference type="InterPro" id="IPR002528">
    <property type="entry name" value="MATE_fam"/>
</dbReference>
<evidence type="ECO:0000256" key="2">
    <source>
        <dbReference type="SAM" id="MobiDB-lite"/>
    </source>
</evidence>
<organism evidence="5 7">
    <name type="scientific">Legionella steigerwaltii</name>
    <dbReference type="NCBI Taxonomy" id="460"/>
    <lineage>
        <taxon>Bacteria</taxon>
        <taxon>Pseudomonadati</taxon>
        <taxon>Pseudomonadota</taxon>
        <taxon>Gammaproteobacteria</taxon>
        <taxon>Legionellales</taxon>
        <taxon>Legionellaceae</taxon>
        <taxon>Legionella</taxon>
    </lineage>
</organism>
<dbReference type="OrthoDB" id="9780160at2"/>
<dbReference type="RefSeq" id="WP_058478784.1">
    <property type="nucleotide sequence ID" value="NZ_CAAAIO010000033.1"/>
</dbReference>
<dbReference type="EMBL" id="LNYZ01000043">
    <property type="protein sequence ID" value="KTD69909.1"/>
    <property type="molecule type" value="Genomic_DNA"/>
</dbReference>
<dbReference type="EMBL" id="UGOY01000001">
    <property type="protein sequence ID" value="STY21778.1"/>
    <property type="molecule type" value="Genomic_DNA"/>
</dbReference>
<feature type="transmembrane region" description="Helical" evidence="3">
    <location>
        <begin position="465"/>
        <end position="486"/>
    </location>
</feature>
<feature type="region of interest" description="Disordered" evidence="2">
    <location>
        <begin position="1"/>
        <end position="24"/>
    </location>
</feature>
<evidence type="ECO:0000313" key="5">
    <source>
        <dbReference type="EMBL" id="STY21778.1"/>
    </source>
</evidence>